<dbReference type="InterPro" id="IPR027304">
    <property type="entry name" value="Trigger_fact/SurA_dom_sf"/>
</dbReference>
<organism evidence="8 9">
    <name type="scientific">Myxococcus xanthus</name>
    <dbReference type="NCBI Taxonomy" id="34"/>
    <lineage>
        <taxon>Bacteria</taxon>
        <taxon>Pseudomonadati</taxon>
        <taxon>Myxococcota</taxon>
        <taxon>Myxococcia</taxon>
        <taxon>Myxococcales</taxon>
        <taxon>Cystobacterineae</taxon>
        <taxon>Myxococcaceae</taxon>
        <taxon>Myxococcus</taxon>
    </lineage>
</organism>
<dbReference type="InterPro" id="IPR046357">
    <property type="entry name" value="PPIase_dom_sf"/>
</dbReference>
<dbReference type="Pfam" id="PF00639">
    <property type="entry name" value="Rotamase"/>
    <property type="match status" value="1"/>
</dbReference>
<protein>
    <recommendedName>
        <fullName evidence="2">peptidylprolyl isomerase</fullName>
        <ecNumber evidence="2">5.2.1.8</ecNumber>
    </recommendedName>
</protein>
<feature type="domain" description="PpiC" evidence="7">
    <location>
        <begin position="146"/>
        <end position="255"/>
    </location>
</feature>
<dbReference type="Gene3D" id="1.10.8.1040">
    <property type="match status" value="1"/>
</dbReference>
<evidence type="ECO:0000256" key="6">
    <source>
        <dbReference type="PROSITE-ProRule" id="PRU00278"/>
    </source>
</evidence>
<evidence type="ECO:0000256" key="3">
    <source>
        <dbReference type="ARBA" id="ARBA00022729"/>
    </source>
</evidence>
<dbReference type="AlphaFoldDB" id="A0A7Y4MQ05"/>
<dbReference type="PROSITE" id="PS50198">
    <property type="entry name" value="PPIC_PPIASE_2"/>
    <property type="match status" value="1"/>
</dbReference>
<evidence type="ECO:0000256" key="4">
    <source>
        <dbReference type="ARBA" id="ARBA00023110"/>
    </source>
</evidence>
<dbReference type="SUPFAM" id="SSF54534">
    <property type="entry name" value="FKBP-like"/>
    <property type="match status" value="1"/>
</dbReference>
<evidence type="ECO:0000313" key="8">
    <source>
        <dbReference type="EMBL" id="NOJ76948.1"/>
    </source>
</evidence>
<dbReference type="SUPFAM" id="SSF109998">
    <property type="entry name" value="Triger factor/SurA peptide-binding domain-like"/>
    <property type="match status" value="1"/>
</dbReference>
<dbReference type="Gene3D" id="3.10.50.40">
    <property type="match status" value="1"/>
</dbReference>
<dbReference type="PANTHER" id="PTHR47245:SF1">
    <property type="entry name" value="FOLDASE PROTEIN PRSA"/>
    <property type="match status" value="1"/>
</dbReference>
<evidence type="ECO:0000256" key="5">
    <source>
        <dbReference type="ARBA" id="ARBA00023235"/>
    </source>
</evidence>
<keyword evidence="3" id="KW-0732">Signal</keyword>
<dbReference type="PANTHER" id="PTHR47245">
    <property type="entry name" value="PEPTIDYLPROLYL ISOMERASE"/>
    <property type="match status" value="1"/>
</dbReference>
<keyword evidence="4 6" id="KW-0697">Rotamase</keyword>
<dbReference type="InterPro" id="IPR000297">
    <property type="entry name" value="PPIase_PpiC"/>
</dbReference>
<dbReference type="GO" id="GO:0003755">
    <property type="term" value="F:peptidyl-prolyl cis-trans isomerase activity"/>
    <property type="evidence" value="ECO:0007669"/>
    <property type="project" value="UniProtKB-KW"/>
</dbReference>
<accession>A0A7Y4MQ05</accession>
<evidence type="ECO:0000259" key="7">
    <source>
        <dbReference type="PROSITE" id="PS50198"/>
    </source>
</evidence>
<comment type="caution">
    <text evidence="8">The sequence shown here is derived from an EMBL/GenBank/DDBJ whole genome shotgun (WGS) entry which is preliminary data.</text>
</comment>
<dbReference type="Proteomes" id="UP000533080">
    <property type="component" value="Unassembled WGS sequence"/>
</dbReference>
<dbReference type="EC" id="5.2.1.8" evidence="2"/>
<name>A0A7Y4MQ05_MYXXA</name>
<evidence type="ECO:0000256" key="1">
    <source>
        <dbReference type="ARBA" id="ARBA00000971"/>
    </source>
</evidence>
<dbReference type="EMBL" id="JABFNT010000003">
    <property type="protein sequence ID" value="NOJ76948.1"/>
    <property type="molecule type" value="Genomic_DNA"/>
</dbReference>
<proteinExistence type="predicted"/>
<sequence length="326" mass="35659">MVRQLRWVGTASLAVGLTLGMGGCDRTKSGSPEKDEHPVVALVGEGRITRQQFEAKLAEQPSFVRARYSTPEKKKEFLDNLVRFELLVQEAKRQGLDSDPEVRAMLEKVMVQRLVKAHTESAAGATVSEDEARAYYDANVPEFVKPPRVRVSQLLLKAARGSPERAKALTQAVRLSTEIQRGESVPRAFDTAVRTHSQDTATQPQGGDLGFRTREELIAAGGEALADSAFALKAIGQLSAPIETEAGIHLLMLQGRQVGLDQRFDQVKARIIQRMESERRAKALDSLVQSLRDKTQVAVKDDVLAQINPETVAAPPSPTPAEPLIP</sequence>
<dbReference type="Pfam" id="PF13624">
    <property type="entry name" value="SurA_N_3"/>
    <property type="match status" value="1"/>
</dbReference>
<evidence type="ECO:0000256" key="2">
    <source>
        <dbReference type="ARBA" id="ARBA00013194"/>
    </source>
</evidence>
<gene>
    <name evidence="8" type="ORF">HNV28_00970</name>
</gene>
<evidence type="ECO:0000313" key="9">
    <source>
        <dbReference type="Proteomes" id="UP000533080"/>
    </source>
</evidence>
<keyword evidence="5 6" id="KW-0413">Isomerase</keyword>
<dbReference type="RefSeq" id="WP_171439504.1">
    <property type="nucleotide sequence ID" value="NZ_JABFNS010000005.1"/>
</dbReference>
<dbReference type="PROSITE" id="PS51257">
    <property type="entry name" value="PROKAR_LIPOPROTEIN"/>
    <property type="match status" value="1"/>
</dbReference>
<reference evidence="8 9" key="1">
    <citation type="submission" date="2020-05" db="EMBL/GenBank/DDBJ databases">
        <authorList>
            <person name="Whitworth D."/>
        </authorList>
    </citation>
    <scope>NUCLEOTIDE SEQUENCE [LARGE SCALE GENOMIC DNA]</scope>
    <source>
        <strain evidence="8 9">AM005</strain>
    </source>
</reference>
<dbReference type="InterPro" id="IPR050245">
    <property type="entry name" value="PrsA_foldase"/>
</dbReference>
<comment type="catalytic activity">
    <reaction evidence="1">
        <text>[protein]-peptidylproline (omega=180) = [protein]-peptidylproline (omega=0)</text>
        <dbReference type="Rhea" id="RHEA:16237"/>
        <dbReference type="Rhea" id="RHEA-COMP:10747"/>
        <dbReference type="Rhea" id="RHEA-COMP:10748"/>
        <dbReference type="ChEBI" id="CHEBI:83833"/>
        <dbReference type="ChEBI" id="CHEBI:83834"/>
        <dbReference type="EC" id="5.2.1.8"/>
    </reaction>
</comment>